<keyword evidence="3" id="KW-1185">Reference proteome</keyword>
<comment type="caution">
    <text evidence="2">The sequence shown here is derived from an EMBL/GenBank/DDBJ whole genome shotgun (WGS) entry which is preliminary data.</text>
</comment>
<name>A0A016W3V6_9BILA</name>
<evidence type="ECO:0000313" key="2">
    <source>
        <dbReference type="EMBL" id="EYC34330.1"/>
    </source>
</evidence>
<sequence>MPAASQLPGGVAAPSSPFDSREDVENHRRRNANDHRCLRPPPPSFDLCSPQDWVSVPARERCMTSEVRVSSSNEIGAGNYKAMSHDIYIIK</sequence>
<dbReference type="AlphaFoldDB" id="A0A016W3V6"/>
<evidence type="ECO:0000313" key="3">
    <source>
        <dbReference type="Proteomes" id="UP000024635"/>
    </source>
</evidence>
<accession>A0A016W3V6</accession>
<feature type="region of interest" description="Disordered" evidence="1">
    <location>
        <begin position="1"/>
        <end position="43"/>
    </location>
</feature>
<dbReference type="EMBL" id="JARK01001337">
    <property type="protein sequence ID" value="EYC34330.1"/>
    <property type="molecule type" value="Genomic_DNA"/>
</dbReference>
<evidence type="ECO:0000256" key="1">
    <source>
        <dbReference type="SAM" id="MobiDB-lite"/>
    </source>
</evidence>
<dbReference type="Proteomes" id="UP000024635">
    <property type="component" value="Unassembled WGS sequence"/>
</dbReference>
<feature type="compositionally biased region" description="Basic and acidic residues" evidence="1">
    <location>
        <begin position="19"/>
        <end position="37"/>
    </location>
</feature>
<proteinExistence type="predicted"/>
<organism evidence="2 3">
    <name type="scientific">Ancylostoma ceylanicum</name>
    <dbReference type="NCBI Taxonomy" id="53326"/>
    <lineage>
        <taxon>Eukaryota</taxon>
        <taxon>Metazoa</taxon>
        <taxon>Ecdysozoa</taxon>
        <taxon>Nematoda</taxon>
        <taxon>Chromadorea</taxon>
        <taxon>Rhabditida</taxon>
        <taxon>Rhabditina</taxon>
        <taxon>Rhabditomorpha</taxon>
        <taxon>Strongyloidea</taxon>
        <taxon>Ancylostomatidae</taxon>
        <taxon>Ancylostomatinae</taxon>
        <taxon>Ancylostoma</taxon>
    </lineage>
</organism>
<protein>
    <submittedName>
        <fullName evidence="2">Uncharacterized protein</fullName>
    </submittedName>
</protein>
<reference evidence="3" key="1">
    <citation type="journal article" date="2015" name="Nat. Genet.">
        <title>The genome and transcriptome of the zoonotic hookworm Ancylostoma ceylanicum identify infection-specific gene families.</title>
        <authorList>
            <person name="Schwarz E.M."/>
            <person name="Hu Y."/>
            <person name="Antoshechkin I."/>
            <person name="Miller M.M."/>
            <person name="Sternberg P.W."/>
            <person name="Aroian R.V."/>
        </authorList>
    </citation>
    <scope>NUCLEOTIDE SEQUENCE</scope>
    <source>
        <strain evidence="3">HY135</strain>
    </source>
</reference>
<gene>
    <name evidence="2" type="primary">Acey_s0001.g361</name>
    <name evidence="2" type="ORF">Y032_0001g361</name>
</gene>